<dbReference type="VEuPathDB" id="HostDB:ENSRNOG00000053244"/>
<comment type="similarity">
    <text evidence="3">Belongs to the SPP2 family.</text>
</comment>
<dbReference type="OMA" id="CRSTVQM"/>
<evidence type="ECO:0000256" key="1">
    <source>
        <dbReference type="ARBA" id="ARBA00002371"/>
    </source>
</evidence>
<dbReference type="GO" id="GO:0005576">
    <property type="term" value="C:extracellular region"/>
    <property type="evidence" value="ECO:0007669"/>
    <property type="project" value="UniProtKB-SubCell"/>
</dbReference>
<evidence type="ECO:0007829" key="15">
    <source>
        <dbReference type="PeptideAtlas" id="A0A0G2K9X1"/>
    </source>
</evidence>
<dbReference type="AlphaFoldDB" id="A0A0G2K9X1"/>
<dbReference type="PANTHER" id="PTHR15444">
    <property type="entry name" value="SECRETED PHOSPHOPROTEIN 24"/>
    <property type="match status" value="1"/>
</dbReference>
<sequence length="217" mass="24453">MELATMKTLVMLVLGMHYWCASGFPVYDYDPSSLQEALSASVAKVNSQSLSPYLFRATRSSLKRVNVLDEDTLVMNLEFTVQETTCLRESGDPSTCAFQRGYSVPTAACRSTVQMSKGQVKDVWAHCRWASTSESNSSEEMIFGDMARSHRRRNDYLLGFLYDEPKGEQFYDRSIGKWSVSSCMMLLETLLRSRGHTEATAQGPDPELGNHFNKQEP</sequence>
<comment type="subcellular location">
    <subcellularLocation>
        <location evidence="2">Secreted</location>
    </subcellularLocation>
</comment>
<comment type="function">
    <text evidence="1">Could coordinate an aspect of bone turnover.</text>
</comment>
<dbReference type="PANTHER" id="PTHR15444:SF4">
    <property type="entry name" value="SECRETED PHOSPHOPROTEIN 24"/>
    <property type="match status" value="1"/>
</dbReference>
<keyword evidence="6" id="KW-0597">Phosphoprotein</keyword>
<dbReference type="Gene3D" id="3.10.450.10">
    <property type="match status" value="1"/>
</dbReference>
<evidence type="ECO:0000256" key="10">
    <source>
        <dbReference type="SAM" id="MobiDB-lite"/>
    </source>
</evidence>
<evidence type="ECO:0000256" key="6">
    <source>
        <dbReference type="ARBA" id="ARBA00022553"/>
    </source>
</evidence>
<proteinExistence type="evidence at protein level"/>
<dbReference type="InterPro" id="IPR010892">
    <property type="entry name" value="Spp-24"/>
</dbReference>
<dbReference type="Pfam" id="PF07448">
    <property type="entry name" value="Spp-24"/>
    <property type="match status" value="1"/>
</dbReference>
<evidence type="ECO:0000256" key="7">
    <source>
        <dbReference type="ARBA" id="ARBA00022729"/>
    </source>
</evidence>
<evidence type="ECO:0000256" key="8">
    <source>
        <dbReference type="ARBA" id="ARBA00023157"/>
    </source>
</evidence>
<dbReference type="Ensembl" id="ENSRNOT00000086805.2">
    <property type="protein sequence ID" value="ENSRNOP00000075164.2"/>
    <property type="gene ID" value="ENSRNOG00000053244.2"/>
</dbReference>
<keyword evidence="15" id="KW-1267">Proteomics identification</keyword>
<dbReference type="RGD" id="708488">
    <property type="gene designation" value="Spp2"/>
</dbReference>
<name>A0A0G2K9X1_RAT</name>
<reference evidence="12" key="1">
    <citation type="journal article" date="2004" name="Nature">
        <title>Genome sequence of the Brown Norway rat yields insights into mammalian evolution.</title>
        <authorList>
            <consortium name="Rat Genome Sequencing Project Consortium"/>
            <person name="Gibbs R.A."/>
            <person name="Weinstock G.M."/>
            <person name="Metzker M.L."/>
            <person name="Muzny D.M."/>
            <person name="Sodergren E.J."/>
            <person name="Scherer S."/>
            <person name="Scott G."/>
            <person name="Steffen D."/>
            <person name="Worley K.C."/>
            <person name="Burch P.E."/>
            <person name="Okwuonu G."/>
            <person name="Hines S."/>
            <person name="Lewis L."/>
            <person name="Deramo C."/>
            <person name="Delgado O."/>
            <person name="Dugan-Rocha S."/>
            <person name="Miner G."/>
            <person name="Morgan M."/>
            <person name="Hawes A."/>
            <person name="Gill R."/>
            <person name="Holt R.A."/>
            <person name="Adams M.D."/>
            <person name="Amanatides P.G."/>
            <person name="Baden-Tillson H."/>
            <person name="Barnstead M."/>
            <person name="Chin S."/>
            <person name="Evans C.A."/>
            <person name="Ferriera S."/>
            <person name="Fosler C."/>
            <person name="Glodek A."/>
            <person name="Gu Z."/>
            <person name="Jennings D."/>
            <person name="Kraft C.L."/>
            <person name="Nguyen T."/>
            <person name="Pfannkoch C.M."/>
            <person name="Sitter C."/>
            <person name="Sutton G.G."/>
            <person name="Venter J.C."/>
            <person name="Woodage T."/>
            <person name="Smith D."/>
            <person name="Lee H.-M."/>
            <person name="Gustafson E."/>
            <person name="Cahill P."/>
            <person name="Kana A."/>
            <person name="Doucette-Stamm L."/>
            <person name="Weinstock K."/>
            <person name="Fechtel K."/>
            <person name="Weiss R.B."/>
            <person name="Dunn D.M."/>
            <person name="Green E.D."/>
            <person name="Blakesley R.W."/>
            <person name="Bouffard G.G."/>
            <person name="De Jong P.J."/>
            <person name="Osoegawa K."/>
            <person name="Zhu B."/>
            <person name="Marra M."/>
            <person name="Schein J."/>
            <person name="Bosdet I."/>
            <person name="Fjell C."/>
            <person name="Jones S."/>
            <person name="Krzywinski M."/>
            <person name="Mathewson C."/>
            <person name="Siddiqui A."/>
            <person name="Wye N."/>
            <person name="McPherson J."/>
            <person name="Zhao S."/>
            <person name="Fraser C.M."/>
            <person name="Shetty J."/>
            <person name="Shatsman S."/>
            <person name="Geer K."/>
            <person name="Chen Y."/>
            <person name="Abramzon S."/>
            <person name="Nierman W.C."/>
            <person name="Havlak P.H."/>
            <person name="Chen R."/>
            <person name="Durbin K.J."/>
            <person name="Egan A."/>
            <person name="Ren Y."/>
            <person name="Song X.-Z."/>
            <person name="Li B."/>
            <person name="Liu Y."/>
            <person name="Qin X."/>
            <person name="Cawley S."/>
            <person name="Cooney A.J."/>
            <person name="D'Souza L.M."/>
            <person name="Martin K."/>
            <person name="Wu J.Q."/>
            <person name="Gonzalez-Garay M.L."/>
            <person name="Jackson A.R."/>
            <person name="Kalafus K.J."/>
            <person name="McLeod M.P."/>
            <person name="Milosavljevic A."/>
            <person name="Virk D."/>
            <person name="Volkov A."/>
            <person name="Wheeler D.A."/>
            <person name="Zhang Z."/>
            <person name="Bailey J.A."/>
            <person name="Eichler E.E."/>
            <person name="Tuzun E."/>
            <person name="Birney E."/>
            <person name="Mongin E."/>
            <person name="Ureta-Vidal A."/>
            <person name="Woodwark C."/>
            <person name="Zdobnov E."/>
            <person name="Bork P."/>
            <person name="Suyama M."/>
            <person name="Torrents D."/>
            <person name="Alexandersson M."/>
            <person name="Trask B.J."/>
            <person name="Young J.M."/>
            <person name="Huang H."/>
            <person name="Wang H."/>
            <person name="Xing H."/>
            <person name="Daniels S."/>
            <person name="Gietzen D."/>
            <person name="Schmidt J."/>
            <person name="Stevens K."/>
            <person name="Vitt U."/>
            <person name="Wingrove J."/>
            <person name="Camara F."/>
            <person name="Mar Alba M."/>
            <person name="Abril J.F."/>
            <person name="Guigo R."/>
            <person name="Smit A."/>
            <person name="Dubchak I."/>
            <person name="Rubin E.M."/>
            <person name="Couronne O."/>
            <person name="Poliakov A."/>
            <person name="Huebner N."/>
            <person name="Ganten D."/>
            <person name="Goesele C."/>
            <person name="Hummel O."/>
            <person name="Kreitler T."/>
            <person name="Lee Y.-A."/>
            <person name="Monti J."/>
            <person name="Schulz H."/>
            <person name="Zimdahl H."/>
            <person name="Himmelbauer H."/>
            <person name="Lehrach H."/>
            <person name="Jacob H.J."/>
            <person name="Bromberg S."/>
            <person name="Gullings-Handley J."/>
            <person name="Jensen-Seaman M.I."/>
            <person name="Kwitek A.E."/>
            <person name="Lazar J."/>
            <person name="Pasko D."/>
            <person name="Tonellato P.J."/>
            <person name="Twigger S."/>
            <person name="Ponting C.P."/>
            <person name="Duarte J.M."/>
            <person name="Rice S."/>
            <person name="Goodstadt L."/>
            <person name="Beatson S.A."/>
            <person name="Emes R.D."/>
            <person name="Winter E.E."/>
            <person name="Webber C."/>
            <person name="Brandt P."/>
            <person name="Nyakatura G."/>
            <person name="Adetobi M."/>
            <person name="Chiaromonte F."/>
            <person name="Elnitski L."/>
            <person name="Eswara P."/>
            <person name="Hardison R.C."/>
            <person name="Hou M."/>
            <person name="Kolbe D."/>
            <person name="Makova K."/>
            <person name="Miller W."/>
            <person name="Nekrutenko A."/>
            <person name="Riemer C."/>
            <person name="Schwartz S."/>
            <person name="Taylor J."/>
            <person name="Yang S."/>
            <person name="Zhang Y."/>
            <person name="Lindpaintner K."/>
            <person name="Andrews T.D."/>
            <person name="Caccamo M."/>
            <person name="Clamp M."/>
            <person name="Clarke L."/>
            <person name="Curwen V."/>
            <person name="Durbin R.M."/>
            <person name="Eyras E."/>
            <person name="Searle S.M."/>
            <person name="Cooper G.M."/>
            <person name="Batzoglou S."/>
            <person name="Brudno M."/>
            <person name="Sidow A."/>
            <person name="Stone E.A."/>
            <person name="Payseur B.A."/>
            <person name="Bourque G."/>
            <person name="Lopez-Otin C."/>
            <person name="Puente X.S."/>
            <person name="Chakrabarti K."/>
            <person name="Chatterji S."/>
            <person name="Dewey C."/>
            <person name="Pachter L."/>
            <person name="Bray N."/>
            <person name="Yap V.B."/>
            <person name="Caspi A."/>
            <person name="Tesler G."/>
            <person name="Pevzner P.A."/>
            <person name="Haussler D."/>
            <person name="Roskin K.M."/>
            <person name="Baertsch R."/>
            <person name="Clawson H."/>
            <person name="Furey T.S."/>
            <person name="Hinrichs A.S."/>
            <person name="Karolchik D."/>
            <person name="Kent W.J."/>
            <person name="Rosenbloom K.R."/>
            <person name="Trumbower H."/>
            <person name="Weirauch M."/>
            <person name="Cooper D.N."/>
            <person name="Stenson P.D."/>
            <person name="Ma B."/>
            <person name="Brent M."/>
            <person name="Arumugam M."/>
            <person name="Shteynberg D."/>
            <person name="Copley R.R."/>
            <person name="Taylor M.S."/>
            <person name="Riethman H."/>
            <person name="Mudunuri U."/>
            <person name="Peterson J."/>
            <person name="Guyer M."/>
            <person name="Felsenfeld A."/>
            <person name="Old S."/>
            <person name="Mockrin S."/>
            <person name="Collins F.S."/>
        </authorList>
    </citation>
    <scope>NUCLEOTIDE SEQUENCE [LARGE SCALE GENOMIC DNA]</scope>
    <source>
        <strain evidence="12">Brown Norway</strain>
    </source>
</reference>
<dbReference type="GO" id="GO:0046849">
    <property type="term" value="P:bone remodeling"/>
    <property type="evidence" value="ECO:0007669"/>
    <property type="project" value="InterPro"/>
</dbReference>
<dbReference type="Bgee" id="ENSRNOG00000053244">
    <property type="expression patterns" value="Expressed in liver and 15 other cell types or tissues"/>
</dbReference>
<organism evidence="12 13">
    <name type="scientific">Rattus norvegicus</name>
    <name type="common">Rat</name>
    <dbReference type="NCBI Taxonomy" id="10116"/>
    <lineage>
        <taxon>Eukaryota</taxon>
        <taxon>Metazoa</taxon>
        <taxon>Chordata</taxon>
        <taxon>Craniata</taxon>
        <taxon>Vertebrata</taxon>
        <taxon>Euteleostomi</taxon>
        <taxon>Mammalia</taxon>
        <taxon>Eutheria</taxon>
        <taxon>Euarchontoglires</taxon>
        <taxon>Glires</taxon>
        <taxon>Rodentia</taxon>
        <taxon>Myomorpha</taxon>
        <taxon>Muroidea</taxon>
        <taxon>Muridae</taxon>
        <taxon>Murinae</taxon>
        <taxon>Rattus</taxon>
    </lineage>
</organism>
<evidence type="ECO:0000256" key="5">
    <source>
        <dbReference type="ARBA" id="ARBA00022525"/>
    </source>
</evidence>
<gene>
    <name evidence="12 14" type="primary">Spp2</name>
</gene>
<evidence type="ECO:0000256" key="4">
    <source>
        <dbReference type="ARBA" id="ARBA00020365"/>
    </source>
</evidence>
<feature type="chain" id="PRO_5035170255" description="Secreted phosphoprotein 24" evidence="11">
    <location>
        <begin position="24"/>
        <end position="217"/>
    </location>
</feature>
<evidence type="ECO:0000256" key="2">
    <source>
        <dbReference type="ARBA" id="ARBA00004613"/>
    </source>
</evidence>
<dbReference type="SUPFAM" id="SSF54403">
    <property type="entry name" value="Cystatin/monellin"/>
    <property type="match status" value="1"/>
</dbReference>
<keyword evidence="8" id="KW-1015">Disulfide bond</keyword>
<keyword evidence="7 11" id="KW-0732">Signal</keyword>
<dbReference type="InterPro" id="IPR046350">
    <property type="entry name" value="Cystatin_sf"/>
</dbReference>
<evidence type="ECO:0000256" key="3">
    <source>
        <dbReference type="ARBA" id="ARBA00008576"/>
    </source>
</evidence>
<dbReference type="Proteomes" id="UP000002494">
    <property type="component" value="Chromosome 9"/>
</dbReference>
<feature type="signal peptide" evidence="11">
    <location>
        <begin position="1"/>
        <end position="23"/>
    </location>
</feature>
<evidence type="ECO:0000313" key="13">
    <source>
        <dbReference type="Proteomes" id="UP000002494"/>
    </source>
</evidence>
<evidence type="ECO:0000313" key="14">
    <source>
        <dbReference type="RGD" id="708488"/>
    </source>
</evidence>
<dbReference type="GeneTree" id="ENSGT00390000009001"/>
<evidence type="ECO:0000313" key="12">
    <source>
        <dbReference type="Ensembl" id="ENSRNOP00000075164.2"/>
    </source>
</evidence>
<keyword evidence="5" id="KW-0964">Secreted</keyword>
<feature type="region of interest" description="Disordered" evidence="10">
    <location>
        <begin position="196"/>
        <end position="217"/>
    </location>
</feature>
<evidence type="ECO:0000256" key="9">
    <source>
        <dbReference type="ARBA" id="ARBA00029627"/>
    </source>
</evidence>
<accession>A0A0G2K9X1</accession>
<protein>
    <recommendedName>
        <fullName evidence="4">Secreted phosphoprotein 24</fullName>
    </recommendedName>
    <alternativeName>
        <fullName evidence="9">Secreted phosphoprotein 2</fullName>
    </alternativeName>
</protein>
<reference evidence="12" key="2">
    <citation type="submission" date="2025-03" db="UniProtKB">
        <authorList>
            <consortium name="Ensembl"/>
        </authorList>
    </citation>
    <scope>IDENTIFICATION</scope>
    <source>
        <strain evidence="12">Brown Norway</strain>
    </source>
</reference>
<keyword evidence="13" id="KW-1185">Reference proteome</keyword>
<evidence type="ECO:0000256" key="11">
    <source>
        <dbReference type="SAM" id="SignalP"/>
    </source>
</evidence>